<name>A0ABP1GAH6_9CHLO</name>
<dbReference type="InterPro" id="IPR002110">
    <property type="entry name" value="Ankyrin_rpt"/>
</dbReference>
<evidence type="ECO:0000256" key="2">
    <source>
        <dbReference type="ARBA" id="ARBA00022737"/>
    </source>
</evidence>
<evidence type="ECO:0000256" key="3">
    <source>
        <dbReference type="ARBA" id="ARBA00023043"/>
    </source>
</evidence>
<keyword evidence="3 4" id="KW-0040">ANK repeat</keyword>
<feature type="compositionally biased region" description="Polar residues" evidence="5">
    <location>
        <begin position="501"/>
        <end position="515"/>
    </location>
</feature>
<dbReference type="PROSITE" id="PS50297">
    <property type="entry name" value="ANK_REP_REGION"/>
    <property type="match status" value="1"/>
</dbReference>
<feature type="compositionally biased region" description="Basic residues" evidence="5">
    <location>
        <begin position="436"/>
        <end position="450"/>
    </location>
</feature>
<dbReference type="PANTHER" id="PTHR24136:SF15">
    <property type="entry name" value="ANK_REP_REGION DOMAIN-CONTAINING PROTEIN"/>
    <property type="match status" value="1"/>
</dbReference>
<evidence type="ECO:0000256" key="5">
    <source>
        <dbReference type="SAM" id="MobiDB-lite"/>
    </source>
</evidence>
<protein>
    <submittedName>
        <fullName evidence="6">G12503 protein</fullName>
    </submittedName>
</protein>
<dbReference type="SMART" id="SM00248">
    <property type="entry name" value="ANK"/>
    <property type="match status" value="4"/>
</dbReference>
<dbReference type="Proteomes" id="UP001497392">
    <property type="component" value="Unassembled WGS sequence"/>
</dbReference>
<dbReference type="EMBL" id="CAXHTA020000020">
    <property type="protein sequence ID" value="CAL5229220.1"/>
    <property type="molecule type" value="Genomic_DNA"/>
</dbReference>
<feature type="compositionally biased region" description="Polar residues" evidence="5">
    <location>
        <begin position="263"/>
        <end position="285"/>
    </location>
</feature>
<comment type="similarity">
    <text evidence="1">Belongs to the ankyrin SOCS box (ASB) family.</text>
</comment>
<dbReference type="SUPFAM" id="SSF48403">
    <property type="entry name" value="Ankyrin repeat"/>
    <property type="match status" value="1"/>
</dbReference>
<evidence type="ECO:0000256" key="4">
    <source>
        <dbReference type="PROSITE-ProRule" id="PRU00023"/>
    </source>
</evidence>
<dbReference type="Pfam" id="PF00023">
    <property type="entry name" value="Ank"/>
    <property type="match status" value="1"/>
</dbReference>
<gene>
    <name evidence="6" type="primary">g12503</name>
    <name evidence="6" type="ORF">VP750_LOCUS11126</name>
</gene>
<dbReference type="PANTHER" id="PTHR24136">
    <property type="entry name" value="SOWAH (DROSOPHILA) HOMOLOG"/>
    <property type="match status" value="1"/>
</dbReference>
<feature type="repeat" description="ANK" evidence="4">
    <location>
        <begin position="26"/>
        <end position="59"/>
    </location>
</feature>
<keyword evidence="2" id="KW-0677">Repeat</keyword>
<feature type="compositionally biased region" description="Basic residues" evidence="5">
    <location>
        <begin position="238"/>
        <end position="252"/>
    </location>
</feature>
<feature type="region of interest" description="Disordered" evidence="5">
    <location>
        <begin position="435"/>
        <end position="547"/>
    </location>
</feature>
<evidence type="ECO:0000256" key="1">
    <source>
        <dbReference type="ARBA" id="ARBA00005949"/>
    </source>
</evidence>
<organism evidence="6 7">
    <name type="scientific">Coccomyxa viridis</name>
    <dbReference type="NCBI Taxonomy" id="1274662"/>
    <lineage>
        <taxon>Eukaryota</taxon>
        <taxon>Viridiplantae</taxon>
        <taxon>Chlorophyta</taxon>
        <taxon>core chlorophytes</taxon>
        <taxon>Trebouxiophyceae</taxon>
        <taxon>Trebouxiophyceae incertae sedis</taxon>
        <taxon>Coccomyxaceae</taxon>
        <taxon>Coccomyxa</taxon>
    </lineage>
</organism>
<dbReference type="PROSITE" id="PS50088">
    <property type="entry name" value="ANK_REPEAT"/>
    <property type="match status" value="2"/>
</dbReference>
<reference evidence="6 7" key="1">
    <citation type="submission" date="2024-06" db="EMBL/GenBank/DDBJ databases">
        <authorList>
            <person name="Kraege A."/>
            <person name="Thomma B."/>
        </authorList>
    </citation>
    <scope>NUCLEOTIDE SEQUENCE [LARGE SCALE GENOMIC DNA]</scope>
</reference>
<keyword evidence="7" id="KW-1185">Reference proteome</keyword>
<dbReference type="Pfam" id="PF12796">
    <property type="entry name" value="Ank_2"/>
    <property type="match status" value="1"/>
</dbReference>
<proteinExistence type="inferred from homology"/>
<feature type="repeat" description="ANK" evidence="4">
    <location>
        <begin position="152"/>
        <end position="184"/>
    </location>
</feature>
<feature type="compositionally biased region" description="Low complexity" evidence="5">
    <location>
        <begin position="516"/>
        <end position="530"/>
    </location>
</feature>
<accession>A0ABP1GAH6</accession>
<comment type="caution">
    <text evidence="6">The sequence shown here is derived from an EMBL/GenBank/DDBJ whole genome shotgun (WGS) entry which is preliminary data.</text>
</comment>
<dbReference type="InterPro" id="IPR036770">
    <property type="entry name" value="Ankyrin_rpt-contain_sf"/>
</dbReference>
<feature type="compositionally biased region" description="Low complexity" evidence="5">
    <location>
        <begin position="478"/>
        <end position="491"/>
    </location>
</feature>
<sequence>MCMVAVADYAYRPFDFRIVDCLIQSRGRSFLHHAAAFGFEECIDVLLESSGIDVGAADEKGLLPLHYAAIHAQPMCAYNLAKAAPETCLQKDGAGQTPADAAAECDKGEVLNAMLLACASISSDEAVTSMARLLQAGAVPDTWAPNGSSDALGRTALMFAAGSSAGAAVKVLLDAGASLAARDRRNKGILDYAGDDTPVRALLEERMSVLEAAAEKLQAALLASLEDEKPEGTQQQAKAKRKKEKKGRRPKKPAAQSEPPKHASSQAETCTPCPENSASEHISAQSDDDDACQEQGRNINNAARRDDLASSAAEASRPIESAPGISADTDGRPARSSSGEQESIHAPALGLAGETTSEDEWKVVGKAARKMAPKAAAVLTGAAPSGPQQHKRSQQQSQKACKRCPSLASLTESSGTAESAESDHSVLSAITVHPSGAHHKPLTPAARHRAAPNGPTNSVHQHLPGTRLDTPPEQHGQSAASMSSAPAQSWAGRVAGGGLACQQQNSRQHTAGSAMSSPSIPGSVGSGSSSHMYMGQQNHAGGTLSGSTEQCLSSGRAMYSTCSSVAQPQQAGIPTIPEEGVANILHCSLRDNSDSALEDAVNKATGQSCCAAARAQTEASAAEAVAAKQEASTLRAELQLLRAAMQRTKTAHQQEIAQLLQSAACHQAQLVREAVQAEKDAMAERLLHTFQSMKGLMHAQPLDERCDEASTDIMASLLTPQPAGQSAALLGLSSALHPTSSAAAANGYTAFAGDAGHQVYHDDTAAATLGASLSGLVSGLSISAPFLIEAHAAPVLPPAAAYAAANGSKKAESFSFFST</sequence>
<dbReference type="InterPro" id="IPR051573">
    <property type="entry name" value="Ankyrin-SOCS_box_domain"/>
</dbReference>
<evidence type="ECO:0000313" key="6">
    <source>
        <dbReference type="EMBL" id="CAL5229220.1"/>
    </source>
</evidence>
<feature type="compositionally biased region" description="Polar residues" evidence="5">
    <location>
        <begin position="535"/>
        <end position="547"/>
    </location>
</feature>
<evidence type="ECO:0000313" key="7">
    <source>
        <dbReference type="Proteomes" id="UP001497392"/>
    </source>
</evidence>
<feature type="region of interest" description="Disordered" evidence="5">
    <location>
        <begin position="225"/>
        <end position="402"/>
    </location>
</feature>
<dbReference type="Gene3D" id="1.25.40.20">
    <property type="entry name" value="Ankyrin repeat-containing domain"/>
    <property type="match status" value="2"/>
</dbReference>